<dbReference type="Proteomes" id="UP001346149">
    <property type="component" value="Unassembled WGS sequence"/>
</dbReference>
<keyword evidence="3" id="KW-1185">Reference proteome</keyword>
<feature type="region of interest" description="Disordered" evidence="1">
    <location>
        <begin position="1"/>
        <end position="73"/>
    </location>
</feature>
<dbReference type="AlphaFoldDB" id="A0AAN7QQS7"/>
<proteinExistence type="predicted"/>
<evidence type="ECO:0000313" key="3">
    <source>
        <dbReference type="Proteomes" id="UP001346149"/>
    </source>
</evidence>
<gene>
    <name evidence="2" type="ORF">SAY86_014338</name>
</gene>
<sequence length="115" mass="12432">MSLDDIIKNNKKSGSGNPRARGRGSGGPGPGPARRFQNRAANRPGPYTNAKVSSRSNRSCQPPISETKYKSPSHCNDFRTVGGGLSVFDRFELRSVKLKKFLVVWGLGARDDVAA</sequence>
<comment type="caution">
    <text evidence="2">The sequence shown here is derived from an EMBL/GenBank/DDBJ whole genome shotgun (WGS) entry which is preliminary data.</text>
</comment>
<reference evidence="2 3" key="1">
    <citation type="journal article" date="2023" name="Hortic Res">
        <title>Pangenome of water caltrop reveals structural variations and asymmetric subgenome divergence after allopolyploidization.</title>
        <authorList>
            <person name="Zhang X."/>
            <person name="Chen Y."/>
            <person name="Wang L."/>
            <person name="Yuan Y."/>
            <person name="Fang M."/>
            <person name="Shi L."/>
            <person name="Lu R."/>
            <person name="Comes H.P."/>
            <person name="Ma Y."/>
            <person name="Chen Y."/>
            <person name="Huang G."/>
            <person name="Zhou Y."/>
            <person name="Zheng Z."/>
            <person name="Qiu Y."/>
        </authorList>
    </citation>
    <scope>NUCLEOTIDE SEQUENCE [LARGE SCALE GENOMIC DNA]</scope>
    <source>
        <strain evidence="2">F231</strain>
    </source>
</reference>
<accession>A0AAN7QQS7</accession>
<name>A0AAN7QQS7_TRANT</name>
<evidence type="ECO:0000256" key="1">
    <source>
        <dbReference type="SAM" id="MobiDB-lite"/>
    </source>
</evidence>
<feature type="compositionally biased region" description="Polar residues" evidence="1">
    <location>
        <begin position="50"/>
        <end position="64"/>
    </location>
</feature>
<protein>
    <submittedName>
        <fullName evidence="2">Uncharacterized protein</fullName>
    </submittedName>
</protein>
<dbReference type="EMBL" id="JAXQNO010000020">
    <property type="protein sequence ID" value="KAK4772563.1"/>
    <property type="molecule type" value="Genomic_DNA"/>
</dbReference>
<organism evidence="2 3">
    <name type="scientific">Trapa natans</name>
    <name type="common">Water chestnut</name>
    <dbReference type="NCBI Taxonomy" id="22666"/>
    <lineage>
        <taxon>Eukaryota</taxon>
        <taxon>Viridiplantae</taxon>
        <taxon>Streptophyta</taxon>
        <taxon>Embryophyta</taxon>
        <taxon>Tracheophyta</taxon>
        <taxon>Spermatophyta</taxon>
        <taxon>Magnoliopsida</taxon>
        <taxon>eudicotyledons</taxon>
        <taxon>Gunneridae</taxon>
        <taxon>Pentapetalae</taxon>
        <taxon>rosids</taxon>
        <taxon>malvids</taxon>
        <taxon>Myrtales</taxon>
        <taxon>Lythraceae</taxon>
        <taxon>Trapa</taxon>
    </lineage>
</organism>
<evidence type="ECO:0000313" key="2">
    <source>
        <dbReference type="EMBL" id="KAK4772563.1"/>
    </source>
</evidence>